<evidence type="ECO:0000256" key="1">
    <source>
        <dbReference type="ARBA" id="ARBA00004141"/>
    </source>
</evidence>
<proteinExistence type="predicted"/>
<protein>
    <submittedName>
        <fullName evidence="7">YIP1 family protein</fullName>
    </submittedName>
</protein>
<organism evidence="7 8">
    <name type="scientific">Tropicimonas omnivorans</name>
    <dbReference type="NCBI Taxonomy" id="3075590"/>
    <lineage>
        <taxon>Bacteria</taxon>
        <taxon>Pseudomonadati</taxon>
        <taxon>Pseudomonadota</taxon>
        <taxon>Alphaproteobacteria</taxon>
        <taxon>Rhodobacterales</taxon>
        <taxon>Roseobacteraceae</taxon>
        <taxon>Tropicimonas</taxon>
    </lineage>
</organism>
<evidence type="ECO:0000313" key="7">
    <source>
        <dbReference type="EMBL" id="MDT0682921.1"/>
    </source>
</evidence>
<feature type="transmembrane region" description="Helical" evidence="5">
    <location>
        <begin position="69"/>
        <end position="91"/>
    </location>
</feature>
<keyword evidence="8" id="KW-1185">Reference proteome</keyword>
<dbReference type="InterPro" id="IPR006977">
    <property type="entry name" value="Yip1_dom"/>
</dbReference>
<feature type="transmembrane region" description="Helical" evidence="5">
    <location>
        <begin position="135"/>
        <end position="156"/>
    </location>
</feature>
<feature type="transmembrane region" description="Helical" evidence="5">
    <location>
        <begin position="103"/>
        <end position="123"/>
    </location>
</feature>
<evidence type="ECO:0000256" key="5">
    <source>
        <dbReference type="SAM" id="Phobius"/>
    </source>
</evidence>
<keyword evidence="3 5" id="KW-1133">Transmembrane helix</keyword>
<keyword evidence="2 5" id="KW-0812">Transmembrane</keyword>
<dbReference type="EMBL" id="JAVRHL010000002">
    <property type="protein sequence ID" value="MDT0682921.1"/>
    <property type="molecule type" value="Genomic_DNA"/>
</dbReference>
<keyword evidence="4 5" id="KW-0472">Membrane</keyword>
<sequence>MGVAADMLASWRAPRAVFRRRLSAGQREDRAAALLLLACALLFVSSWPILARAAHLDPDGPPLDMRLGGALLGWVCLAPLVFYAVAGLSHLALRPFGGRGSFYAARLALFWSLLAAAPLWLLHGLAAGLAGPGPILTIVASVATLAFFAIWGACLWEAERGRGRVAA</sequence>
<evidence type="ECO:0000256" key="3">
    <source>
        <dbReference type="ARBA" id="ARBA00022989"/>
    </source>
</evidence>
<dbReference type="RefSeq" id="WP_311690915.1">
    <property type="nucleotide sequence ID" value="NZ_JAVRHL010000002.1"/>
</dbReference>
<reference evidence="7 8" key="1">
    <citation type="submission" date="2023-09" db="EMBL/GenBank/DDBJ databases">
        <authorList>
            <person name="Rey-Velasco X."/>
        </authorList>
    </citation>
    <scope>NUCLEOTIDE SEQUENCE [LARGE SCALE GENOMIC DNA]</scope>
    <source>
        <strain evidence="7 8">F158</strain>
    </source>
</reference>
<dbReference type="Proteomes" id="UP001265259">
    <property type="component" value="Unassembled WGS sequence"/>
</dbReference>
<dbReference type="Pfam" id="PF04893">
    <property type="entry name" value="Yip1"/>
    <property type="match status" value="1"/>
</dbReference>
<evidence type="ECO:0000259" key="6">
    <source>
        <dbReference type="Pfam" id="PF04893"/>
    </source>
</evidence>
<feature type="domain" description="Yip1" evidence="6">
    <location>
        <begin position="10"/>
        <end position="156"/>
    </location>
</feature>
<evidence type="ECO:0000256" key="4">
    <source>
        <dbReference type="ARBA" id="ARBA00023136"/>
    </source>
</evidence>
<comment type="subcellular location">
    <subcellularLocation>
        <location evidence="1">Membrane</location>
        <topology evidence="1">Multi-pass membrane protein</topology>
    </subcellularLocation>
</comment>
<evidence type="ECO:0000256" key="2">
    <source>
        <dbReference type="ARBA" id="ARBA00022692"/>
    </source>
</evidence>
<name>A0ABU3DGT8_9RHOB</name>
<accession>A0ABU3DGT8</accession>
<gene>
    <name evidence="7" type="ORF">RM543_09500</name>
</gene>
<evidence type="ECO:0000313" key="8">
    <source>
        <dbReference type="Proteomes" id="UP001265259"/>
    </source>
</evidence>
<comment type="caution">
    <text evidence="7">The sequence shown here is derived from an EMBL/GenBank/DDBJ whole genome shotgun (WGS) entry which is preliminary data.</text>
</comment>